<accession>W7EDS3</accession>
<evidence type="ECO:0000256" key="6">
    <source>
        <dbReference type="ARBA" id="ARBA00023004"/>
    </source>
</evidence>
<dbReference type="Gene3D" id="1.20.1300.10">
    <property type="entry name" value="Fumarate reductase/succinate dehydrogenase, transmembrane subunit"/>
    <property type="match status" value="1"/>
</dbReference>
<evidence type="ECO:0000256" key="3">
    <source>
        <dbReference type="ARBA" id="ARBA00022692"/>
    </source>
</evidence>
<keyword evidence="2" id="KW-0349">Heme</keyword>
<dbReference type="PANTHER" id="PTHR10978">
    <property type="entry name" value="SUCCINATE DEHYDROGENASE CYTOCHROME B560 SUBUNIT"/>
    <property type="match status" value="1"/>
</dbReference>
<feature type="transmembrane region" description="Helical" evidence="8">
    <location>
        <begin position="72"/>
        <end position="91"/>
    </location>
</feature>
<organism evidence="9 10">
    <name type="scientific">Bipolaris victoriae (strain FI3)</name>
    <name type="common">Victoria blight of oats agent</name>
    <name type="synonym">Cochliobolus victoriae</name>
    <dbReference type="NCBI Taxonomy" id="930091"/>
    <lineage>
        <taxon>Eukaryota</taxon>
        <taxon>Fungi</taxon>
        <taxon>Dikarya</taxon>
        <taxon>Ascomycota</taxon>
        <taxon>Pezizomycotina</taxon>
        <taxon>Dothideomycetes</taxon>
        <taxon>Pleosporomycetidae</taxon>
        <taxon>Pleosporales</taxon>
        <taxon>Pleosporineae</taxon>
        <taxon>Pleosporaceae</taxon>
        <taxon>Bipolaris</taxon>
    </lineage>
</organism>
<name>W7EDS3_BIPV3</name>
<keyword evidence="10" id="KW-1185">Reference proteome</keyword>
<dbReference type="PROSITE" id="PS01001">
    <property type="entry name" value="SDH_CYT_2"/>
    <property type="match status" value="1"/>
</dbReference>
<evidence type="ECO:0000313" key="9">
    <source>
        <dbReference type="EMBL" id="EUN24005.1"/>
    </source>
</evidence>
<evidence type="ECO:0000256" key="5">
    <source>
        <dbReference type="ARBA" id="ARBA00022989"/>
    </source>
</evidence>
<protein>
    <submittedName>
        <fullName evidence="9">Uncharacterized protein</fullName>
    </submittedName>
</protein>
<keyword evidence="4" id="KW-0479">Metal-binding</keyword>
<dbReference type="GO" id="GO:0009055">
    <property type="term" value="F:electron transfer activity"/>
    <property type="evidence" value="ECO:0007669"/>
    <property type="project" value="InterPro"/>
</dbReference>
<feature type="transmembrane region" description="Helical" evidence="8">
    <location>
        <begin position="103"/>
        <end position="128"/>
    </location>
</feature>
<reference evidence="9 10" key="1">
    <citation type="journal article" date="2013" name="PLoS Genet.">
        <title>Comparative genome structure, secondary metabolite, and effector coding capacity across Cochliobolus pathogens.</title>
        <authorList>
            <person name="Condon B.J."/>
            <person name="Leng Y."/>
            <person name="Wu D."/>
            <person name="Bushley K.E."/>
            <person name="Ohm R.A."/>
            <person name="Otillar R."/>
            <person name="Martin J."/>
            <person name="Schackwitz W."/>
            <person name="Grimwood J."/>
            <person name="MohdZainudin N."/>
            <person name="Xue C."/>
            <person name="Wang R."/>
            <person name="Manning V.A."/>
            <person name="Dhillon B."/>
            <person name="Tu Z.J."/>
            <person name="Steffenson B.J."/>
            <person name="Salamov A."/>
            <person name="Sun H."/>
            <person name="Lowry S."/>
            <person name="LaButti K."/>
            <person name="Han J."/>
            <person name="Copeland A."/>
            <person name="Lindquist E."/>
            <person name="Barry K."/>
            <person name="Schmutz J."/>
            <person name="Baker S.E."/>
            <person name="Ciuffetti L.M."/>
            <person name="Grigoriev I.V."/>
            <person name="Zhong S."/>
            <person name="Turgeon B.G."/>
        </authorList>
    </citation>
    <scope>NUCLEOTIDE SEQUENCE [LARGE SCALE GENOMIC DNA]</scope>
    <source>
        <strain evidence="9 10">FI3</strain>
    </source>
</reference>
<proteinExistence type="predicted"/>
<sequence length="172" mass="19487">MNFQRIFQLGLRRATGPSFRLQPTGHLVQRRLISQEQAAKIIAEQRIRRPVSLHLSIYKPQINSVTSTLQRITGLTLAGSLYIFGIAYLIAPYTRWHMDTTSMVAAVAAWPTVIKMGVKAFVAFPFFFHGFNGLRHLTWDVGIGFKNQHVIRTGWTVIGTTVVASLYYTFMT</sequence>
<feature type="transmembrane region" description="Helical" evidence="8">
    <location>
        <begin position="149"/>
        <end position="170"/>
    </location>
</feature>
<dbReference type="InterPro" id="IPR000701">
    <property type="entry name" value="SuccDH_FuR_B_TM-su"/>
</dbReference>
<dbReference type="GO" id="GO:0006099">
    <property type="term" value="P:tricarboxylic acid cycle"/>
    <property type="evidence" value="ECO:0007669"/>
    <property type="project" value="InterPro"/>
</dbReference>
<dbReference type="PANTHER" id="PTHR10978:SF5">
    <property type="entry name" value="SUCCINATE DEHYDROGENASE CYTOCHROME B560 SUBUNIT, MITOCHONDRIAL"/>
    <property type="match status" value="1"/>
</dbReference>
<dbReference type="InterPro" id="IPR034804">
    <property type="entry name" value="SQR/QFR_C/D"/>
</dbReference>
<dbReference type="Pfam" id="PF01127">
    <property type="entry name" value="Sdh_cyt"/>
    <property type="match status" value="1"/>
</dbReference>
<dbReference type="EMBL" id="KI968775">
    <property type="protein sequence ID" value="EUN24005.1"/>
    <property type="molecule type" value="Genomic_DNA"/>
</dbReference>
<dbReference type="GO" id="GO:0006121">
    <property type="term" value="P:mitochondrial electron transport, succinate to ubiquinone"/>
    <property type="evidence" value="ECO:0007669"/>
    <property type="project" value="TreeGrafter"/>
</dbReference>
<dbReference type="GO" id="GO:0016020">
    <property type="term" value="C:membrane"/>
    <property type="evidence" value="ECO:0007669"/>
    <property type="project" value="UniProtKB-SubCell"/>
</dbReference>
<evidence type="ECO:0000256" key="2">
    <source>
        <dbReference type="ARBA" id="ARBA00022617"/>
    </source>
</evidence>
<comment type="subcellular location">
    <subcellularLocation>
        <location evidence="1">Membrane</location>
        <topology evidence="1">Multi-pass membrane protein</topology>
    </subcellularLocation>
</comment>
<keyword evidence="5 8" id="KW-1133">Transmembrane helix</keyword>
<keyword evidence="6" id="KW-0408">Iron</keyword>
<dbReference type="Proteomes" id="UP000054337">
    <property type="component" value="Unassembled WGS sequence"/>
</dbReference>
<dbReference type="SUPFAM" id="SSF81343">
    <property type="entry name" value="Fumarate reductase respiratory complex transmembrane subunits"/>
    <property type="match status" value="1"/>
</dbReference>
<gene>
    <name evidence="9" type="ORF">COCVIDRAFT_18581</name>
</gene>
<dbReference type="GO" id="GO:0046872">
    <property type="term" value="F:metal ion binding"/>
    <property type="evidence" value="ECO:0007669"/>
    <property type="project" value="UniProtKB-KW"/>
</dbReference>
<evidence type="ECO:0000256" key="1">
    <source>
        <dbReference type="ARBA" id="ARBA00004141"/>
    </source>
</evidence>
<dbReference type="InterPro" id="IPR014314">
    <property type="entry name" value="Succ_DH_cytb556"/>
</dbReference>
<keyword evidence="7 8" id="KW-0472">Membrane</keyword>
<keyword evidence="3 8" id="KW-0812">Transmembrane</keyword>
<dbReference type="RefSeq" id="XP_014553552.1">
    <property type="nucleotide sequence ID" value="XM_014698066.1"/>
</dbReference>
<dbReference type="AlphaFoldDB" id="W7EDS3"/>
<dbReference type="GeneID" id="26252213"/>
<dbReference type="NCBIfam" id="TIGR02970">
    <property type="entry name" value="succ_dehyd_cytB"/>
    <property type="match status" value="1"/>
</dbReference>
<evidence type="ECO:0000313" key="10">
    <source>
        <dbReference type="Proteomes" id="UP000054337"/>
    </source>
</evidence>
<dbReference type="GO" id="GO:0005739">
    <property type="term" value="C:mitochondrion"/>
    <property type="evidence" value="ECO:0007669"/>
    <property type="project" value="GOC"/>
</dbReference>
<dbReference type="OrthoDB" id="588261at2759"/>
<dbReference type="HOGENOM" id="CLU_094691_0_2_1"/>
<dbReference type="InterPro" id="IPR018495">
    <property type="entry name" value="Succ_DH_cyt_bsu_CS"/>
</dbReference>
<evidence type="ECO:0000256" key="8">
    <source>
        <dbReference type="SAM" id="Phobius"/>
    </source>
</evidence>
<dbReference type="CDD" id="cd03499">
    <property type="entry name" value="SQR_TypeC_SdhC"/>
    <property type="match status" value="1"/>
</dbReference>
<evidence type="ECO:0000256" key="4">
    <source>
        <dbReference type="ARBA" id="ARBA00022723"/>
    </source>
</evidence>
<evidence type="ECO:0000256" key="7">
    <source>
        <dbReference type="ARBA" id="ARBA00023136"/>
    </source>
</evidence>